<evidence type="ECO:0000256" key="1">
    <source>
        <dbReference type="SAM" id="Phobius"/>
    </source>
</evidence>
<accession>A0AAV5A0B1</accession>
<evidence type="ECO:0000313" key="3">
    <source>
        <dbReference type="EMBL" id="GJJ06114.1"/>
    </source>
</evidence>
<keyword evidence="4" id="KW-1185">Reference proteome</keyword>
<feature type="transmembrane region" description="Helical" evidence="1">
    <location>
        <begin position="167"/>
        <end position="187"/>
    </location>
</feature>
<reference evidence="3" key="1">
    <citation type="submission" date="2021-10" db="EMBL/GenBank/DDBJ databases">
        <title>De novo Genome Assembly of Clathrus columnatus (Basidiomycota, Fungi) Using Illumina and Nanopore Sequence Data.</title>
        <authorList>
            <person name="Ogiso-Tanaka E."/>
            <person name="Itagaki H."/>
            <person name="Hosoya T."/>
            <person name="Hosaka K."/>
        </authorList>
    </citation>
    <scope>NUCLEOTIDE SEQUENCE</scope>
    <source>
        <strain evidence="3">MO-923</strain>
    </source>
</reference>
<evidence type="ECO:0000313" key="4">
    <source>
        <dbReference type="Proteomes" id="UP001050691"/>
    </source>
</evidence>
<feature type="transmembrane region" description="Helical" evidence="1">
    <location>
        <begin position="131"/>
        <end position="152"/>
    </location>
</feature>
<keyword evidence="1" id="KW-1133">Transmembrane helix</keyword>
<dbReference type="InterPro" id="IPR045340">
    <property type="entry name" value="DUF6533"/>
</dbReference>
<dbReference type="EMBL" id="BPWL01000001">
    <property type="protein sequence ID" value="GJJ06114.1"/>
    <property type="molecule type" value="Genomic_DNA"/>
</dbReference>
<keyword evidence="1" id="KW-0812">Transmembrane</keyword>
<feature type="transmembrane region" description="Helical" evidence="1">
    <location>
        <begin position="65"/>
        <end position="83"/>
    </location>
</feature>
<gene>
    <name evidence="3" type="ORF">Clacol_000303</name>
</gene>
<dbReference type="AlphaFoldDB" id="A0AAV5A0B1"/>
<keyword evidence="1" id="KW-0472">Membrane</keyword>
<feature type="transmembrane region" description="Helical" evidence="1">
    <location>
        <begin position="25"/>
        <end position="44"/>
    </location>
</feature>
<evidence type="ECO:0000259" key="2">
    <source>
        <dbReference type="Pfam" id="PF20151"/>
    </source>
</evidence>
<comment type="caution">
    <text evidence="3">The sequence shown here is derived from an EMBL/GenBank/DDBJ whole genome shotgun (WGS) entry which is preliminary data.</text>
</comment>
<organism evidence="3 4">
    <name type="scientific">Clathrus columnatus</name>
    <dbReference type="NCBI Taxonomy" id="1419009"/>
    <lineage>
        <taxon>Eukaryota</taxon>
        <taxon>Fungi</taxon>
        <taxon>Dikarya</taxon>
        <taxon>Basidiomycota</taxon>
        <taxon>Agaricomycotina</taxon>
        <taxon>Agaricomycetes</taxon>
        <taxon>Phallomycetidae</taxon>
        <taxon>Phallales</taxon>
        <taxon>Clathraceae</taxon>
        <taxon>Clathrus</taxon>
    </lineage>
</organism>
<dbReference type="Proteomes" id="UP001050691">
    <property type="component" value="Unassembled WGS sequence"/>
</dbReference>
<sequence>MNSTQVSVAQEVAEVAEALESTFQIFYVLTANAVLLIYELFLNFDNEVAYVWRKKFSMSSLLYCCARYGALAVFIWTVTINYLEVYAGLDPAFSAFGATAIFPTFVNVVSYCGIQGLLATRLYAISGGNKGLVSVMLVVLFSDFALTIAAIALDTNPTGQGFLLQKITHLLVVFDTIVFFGTLYKTVGIWKLERELNTSRGISVVFLSSVILCRITLQLRQKYERQIDSVSVPNLTLSFRAFKDTANYVHQALVAEAGHTDISSFQTESISTINYNRNEWENEEEVIGV</sequence>
<proteinExistence type="predicted"/>
<feature type="domain" description="DUF6533" evidence="2">
    <location>
        <begin position="27"/>
        <end position="71"/>
    </location>
</feature>
<dbReference type="Pfam" id="PF20151">
    <property type="entry name" value="DUF6533"/>
    <property type="match status" value="1"/>
</dbReference>
<name>A0AAV5A0B1_9AGAM</name>
<protein>
    <recommendedName>
        <fullName evidence="2">DUF6533 domain-containing protein</fullName>
    </recommendedName>
</protein>
<feature type="transmembrane region" description="Helical" evidence="1">
    <location>
        <begin position="95"/>
        <end position="119"/>
    </location>
</feature>